<evidence type="ECO:0000313" key="2">
    <source>
        <dbReference type="EMBL" id="KJA13727.1"/>
    </source>
</evidence>
<feature type="region of interest" description="Disordered" evidence="1">
    <location>
        <begin position="51"/>
        <end position="85"/>
    </location>
</feature>
<feature type="compositionally biased region" description="Acidic residues" evidence="1">
    <location>
        <begin position="52"/>
        <end position="68"/>
    </location>
</feature>
<dbReference type="EMBL" id="KN817719">
    <property type="protein sequence ID" value="KJA13727.1"/>
    <property type="molecule type" value="Genomic_DNA"/>
</dbReference>
<evidence type="ECO:0000313" key="4">
    <source>
        <dbReference type="Proteomes" id="UP000054270"/>
    </source>
</evidence>
<gene>
    <name evidence="3" type="ORF">HYPSUDRAFT_208575</name>
    <name evidence="2" type="ORF">HYPSUDRAFT_209312</name>
</gene>
<organism evidence="2 4">
    <name type="scientific">Hypholoma sublateritium (strain FD-334 SS-4)</name>
    <dbReference type="NCBI Taxonomy" id="945553"/>
    <lineage>
        <taxon>Eukaryota</taxon>
        <taxon>Fungi</taxon>
        <taxon>Dikarya</taxon>
        <taxon>Basidiomycota</taxon>
        <taxon>Agaricomycotina</taxon>
        <taxon>Agaricomycetes</taxon>
        <taxon>Agaricomycetidae</taxon>
        <taxon>Agaricales</taxon>
        <taxon>Agaricineae</taxon>
        <taxon>Strophariaceae</taxon>
        <taxon>Hypholoma</taxon>
    </lineage>
</organism>
<proteinExistence type="predicted"/>
<protein>
    <submittedName>
        <fullName evidence="2">Uncharacterized protein</fullName>
    </submittedName>
</protein>
<accession>A0A0D2KGT3</accession>
<keyword evidence="4" id="KW-1185">Reference proteome</keyword>
<reference evidence="4" key="2">
    <citation type="submission" date="2014-04" db="EMBL/GenBank/DDBJ databases">
        <title>Evolutionary Origins and Diversification of the Mycorrhizal Mutualists.</title>
        <authorList>
            <consortium name="DOE Joint Genome Institute"/>
            <consortium name="Mycorrhizal Genomics Consortium"/>
            <person name="Kohler A."/>
            <person name="Kuo A."/>
            <person name="Nagy L.G."/>
            <person name="Floudas D."/>
            <person name="Copeland A."/>
            <person name="Barry K.W."/>
            <person name="Cichocki N."/>
            <person name="Veneault-Fourrey C."/>
            <person name="LaButti K."/>
            <person name="Lindquist E.A."/>
            <person name="Lipzen A."/>
            <person name="Lundell T."/>
            <person name="Morin E."/>
            <person name="Murat C."/>
            <person name="Riley R."/>
            <person name="Ohm R."/>
            <person name="Sun H."/>
            <person name="Tunlid A."/>
            <person name="Henrissat B."/>
            <person name="Grigoriev I.V."/>
            <person name="Hibbett D.S."/>
            <person name="Martin F."/>
        </authorList>
    </citation>
    <scope>NUCLEOTIDE SEQUENCE [LARGE SCALE GENOMIC DNA]</scope>
    <source>
        <strain evidence="4">FD-334 SS-4</strain>
    </source>
</reference>
<dbReference type="OrthoDB" id="3235325at2759"/>
<feature type="region of interest" description="Disordered" evidence="1">
    <location>
        <begin position="150"/>
        <end position="178"/>
    </location>
</feature>
<name>A0A0D2KGT3_HYPSF</name>
<dbReference type="EMBL" id="KN817672">
    <property type="protein sequence ID" value="KJA14622.1"/>
    <property type="molecule type" value="Genomic_DNA"/>
</dbReference>
<reference evidence="2" key="1">
    <citation type="submission" date="2014-04" db="EMBL/GenBank/DDBJ databases">
        <title>Evolutionary Origins and Diversification of the Mycorrhizal Mutualists.</title>
        <authorList>
            <consortium name="DOE Joint Genome Institute"/>
            <person name="Kohler A."/>
            <person name="Kuo A."/>
            <person name="Nagy L.G."/>
            <person name="Floudas D."/>
            <person name="Copeland A."/>
            <person name="Barry K.W."/>
            <person name="Cichocki N."/>
            <person name="Veneault-Fourrey C."/>
            <person name="LaButti K."/>
            <person name="Lindquist E.A."/>
            <person name="Lipzen A."/>
            <person name="Lundell T."/>
            <person name="Morin E."/>
            <person name="Murat C."/>
            <person name="Riley R."/>
            <person name="Ohm R."/>
            <person name="Sun H."/>
            <person name="Tunlid A."/>
            <person name="Henrissat B."/>
            <person name="Grigoriev I.V."/>
            <person name="Hibbett D.S."/>
            <person name="Martin F."/>
            <person name="Consortium M.G."/>
        </authorList>
    </citation>
    <scope>NUCLEOTIDE SEQUENCE [LARGE SCALE GENOMIC DNA]</scope>
    <source>
        <strain evidence="2">FD-334 SS-4</strain>
    </source>
</reference>
<dbReference type="AlphaFoldDB" id="A0A0D2KGT3"/>
<evidence type="ECO:0000313" key="3">
    <source>
        <dbReference type="EMBL" id="KJA14622.1"/>
    </source>
</evidence>
<evidence type="ECO:0000256" key="1">
    <source>
        <dbReference type="SAM" id="MobiDB-lite"/>
    </source>
</evidence>
<feature type="compositionally biased region" description="Basic residues" evidence="1">
    <location>
        <begin position="164"/>
        <end position="175"/>
    </location>
</feature>
<dbReference type="Proteomes" id="UP000054270">
    <property type="component" value="Unassembled WGS sequence"/>
</dbReference>
<sequence length="224" mass="24924">MAYDMLLTRIPASTTTPNAYAALRREDYPNIRFWTRQDWNSATQEDVLQVDQPEESEAFPELEEEGDELKESGVPPSGPGCRANTTDAPMVSVTPDTPALRHQLAIGTIPSQENYHAPYLQLPHQDLTFPIGSPLPSNALLQQVLPAASTSTLPPFEPDQTRNSPKRSKAARMRPTKTTTARNLCAVEWVKVNPQGTTDEFKAYFNSLSGEQRLVWEEKSKAIS</sequence>